<accession>A0A0F5YKK1</accession>
<proteinExistence type="predicted"/>
<sequence length="74" mass="8690">MQKVYKVKANDLDDRFLTELKATFRDQEIEIIVSEIDETSYLLKSPANREKLLKAVDNIKKRENLVEFNSDDLT</sequence>
<dbReference type="EMBL" id="LATL02000229">
    <property type="protein sequence ID" value="KKD39288.1"/>
    <property type="molecule type" value="Genomic_DNA"/>
</dbReference>
<name>A0A0F5YKK1_9CYAN</name>
<dbReference type="RefSeq" id="WP_046277250.1">
    <property type="nucleotide sequence ID" value="NZ_LATL02000229.1"/>
</dbReference>
<dbReference type="AlphaFoldDB" id="A0A0F5YKK1"/>
<reference evidence="1 2" key="1">
    <citation type="submission" date="2015-06" db="EMBL/GenBank/DDBJ databases">
        <title>Draft genome assembly of filamentous brackish cyanobacterium Limnoraphis robusta strain CS-951.</title>
        <authorList>
            <person name="Willis A."/>
            <person name="Parks M."/>
            <person name="Burford M.A."/>
        </authorList>
    </citation>
    <scope>NUCLEOTIDE SEQUENCE [LARGE SCALE GENOMIC DNA]</scope>
    <source>
        <strain evidence="1 2">CS-951</strain>
    </source>
</reference>
<protein>
    <submittedName>
        <fullName evidence="1">Uncharacterized protein</fullName>
    </submittedName>
</protein>
<comment type="caution">
    <text evidence="1">The sequence shown here is derived from an EMBL/GenBank/DDBJ whole genome shotgun (WGS) entry which is preliminary data.</text>
</comment>
<evidence type="ECO:0000313" key="2">
    <source>
        <dbReference type="Proteomes" id="UP000033607"/>
    </source>
</evidence>
<evidence type="ECO:0000313" key="1">
    <source>
        <dbReference type="EMBL" id="KKD39288.1"/>
    </source>
</evidence>
<dbReference type="OrthoDB" id="466634at2"/>
<gene>
    <name evidence="1" type="ORF">WN50_04185</name>
</gene>
<dbReference type="Proteomes" id="UP000033607">
    <property type="component" value="Unassembled WGS sequence"/>
</dbReference>
<dbReference type="Gene3D" id="1.10.1220.170">
    <property type="match status" value="1"/>
</dbReference>
<organism evidence="1 2">
    <name type="scientific">Limnoraphis robusta CS-951</name>
    <dbReference type="NCBI Taxonomy" id="1637645"/>
    <lineage>
        <taxon>Bacteria</taxon>
        <taxon>Bacillati</taxon>
        <taxon>Cyanobacteriota</taxon>
        <taxon>Cyanophyceae</taxon>
        <taxon>Oscillatoriophycideae</taxon>
        <taxon>Oscillatoriales</taxon>
        <taxon>Sirenicapillariaceae</taxon>
        <taxon>Limnoraphis</taxon>
    </lineage>
</organism>